<dbReference type="Proteomes" id="UP001401887">
    <property type="component" value="Unassembled WGS sequence"/>
</dbReference>
<reference evidence="1 2" key="1">
    <citation type="submission" date="2024-02" db="EMBL/GenBank/DDBJ databases">
        <title>Deinococcus carri NBRC 110142.</title>
        <authorList>
            <person name="Ichikawa N."/>
            <person name="Katano-Makiyama Y."/>
            <person name="Hidaka K."/>
        </authorList>
    </citation>
    <scope>NUCLEOTIDE SEQUENCE [LARGE SCALE GENOMIC DNA]</scope>
    <source>
        <strain evidence="1 2">NBRC 110142</strain>
    </source>
</reference>
<proteinExistence type="predicted"/>
<protein>
    <recommendedName>
        <fullName evidence="3">5-formyltetrahydrofolate cyclo-ligase</fullName>
    </recommendedName>
</protein>
<evidence type="ECO:0000313" key="1">
    <source>
        <dbReference type="EMBL" id="GAA5513748.1"/>
    </source>
</evidence>
<gene>
    <name evidence="1" type="ORF">Dcar01_02493</name>
</gene>
<sequence length="176" mass="18896">MWNRLAATRAVSYPLPPHGHHPNFARARDAARHLLAHPELAGVRVLVAGPERVLLPLRKLALEAGLTLYVPHQKKEGWYWRLTELAGAQLSRMAAVGEPRLQPEGAQAAVLACVAADRQGGRLGKGFGWGARGLKLDLPEYTLAHPLMLLDGLPCPADSVVRLISTPGGVVTPGKP</sequence>
<keyword evidence="2" id="KW-1185">Reference proteome</keyword>
<name>A0ABP9W8R8_9DEIO</name>
<evidence type="ECO:0000313" key="2">
    <source>
        <dbReference type="Proteomes" id="UP001401887"/>
    </source>
</evidence>
<dbReference type="InterPro" id="IPR024185">
    <property type="entry name" value="FTHF_cligase-like_sf"/>
</dbReference>
<accession>A0ABP9W8R8</accession>
<organism evidence="1 2">
    <name type="scientific">Deinococcus carri</name>
    <dbReference type="NCBI Taxonomy" id="1211323"/>
    <lineage>
        <taxon>Bacteria</taxon>
        <taxon>Thermotogati</taxon>
        <taxon>Deinococcota</taxon>
        <taxon>Deinococci</taxon>
        <taxon>Deinococcales</taxon>
        <taxon>Deinococcaceae</taxon>
        <taxon>Deinococcus</taxon>
    </lineage>
</organism>
<dbReference type="Pfam" id="PF01812">
    <property type="entry name" value="5-FTHF_cyc-lig"/>
    <property type="match status" value="1"/>
</dbReference>
<dbReference type="InterPro" id="IPR037171">
    <property type="entry name" value="NagB/RpiA_transferase-like"/>
</dbReference>
<evidence type="ECO:0008006" key="3">
    <source>
        <dbReference type="Google" id="ProtNLM"/>
    </source>
</evidence>
<comment type="caution">
    <text evidence="1">The sequence shown here is derived from an EMBL/GenBank/DDBJ whole genome shotgun (WGS) entry which is preliminary data.</text>
</comment>
<dbReference type="Gene3D" id="3.40.50.10420">
    <property type="entry name" value="NagB/RpiA/CoA transferase-like"/>
    <property type="match status" value="1"/>
</dbReference>
<dbReference type="EMBL" id="BAABRP010000009">
    <property type="protein sequence ID" value="GAA5513748.1"/>
    <property type="molecule type" value="Genomic_DNA"/>
</dbReference>
<dbReference type="SUPFAM" id="SSF100950">
    <property type="entry name" value="NagB/RpiA/CoA transferase-like"/>
    <property type="match status" value="1"/>
</dbReference>
<dbReference type="InterPro" id="IPR002698">
    <property type="entry name" value="FTHF_cligase"/>
</dbReference>